<evidence type="ECO:0000256" key="7">
    <source>
        <dbReference type="ARBA" id="ARBA00019373"/>
    </source>
</evidence>
<keyword evidence="21" id="KW-1185">Reference proteome</keyword>
<evidence type="ECO:0000256" key="3">
    <source>
        <dbReference type="ARBA" id="ARBA00005119"/>
    </source>
</evidence>
<evidence type="ECO:0000256" key="13">
    <source>
        <dbReference type="ARBA" id="ARBA00022989"/>
    </source>
</evidence>
<keyword evidence="9" id="KW-0444">Lipid biosynthesis</keyword>
<keyword evidence="14" id="KW-0443">Lipid metabolism</keyword>
<name>A0A126V4I0_9RHOB</name>
<dbReference type="PROSITE" id="PS01315">
    <property type="entry name" value="CDS"/>
    <property type="match status" value="1"/>
</dbReference>
<reference evidence="20 21" key="1">
    <citation type="submission" date="2016-02" db="EMBL/GenBank/DDBJ databases">
        <title>Complete genome sequence of Halocynthiibacter arcticus PAMC 20958t from arctic marine sediment.</title>
        <authorList>
            <person name="Lee Y.M."/>
            <person name="Baek K."/>
            <person name="Lee H.K."/>
            <person name="Shin S.C."/>
        </authorList>
    </citation>
    <scope>NUCLEOTIDE SEQUENCE [LARGE SCALE GENOMIC DNA]</scope>
    <source>
        <strain evidence="20">PAMC 20958</strain>
    </source>
</reference>
<dbReference type="AlphaFoldDB" id="A0A126V4I0"/>
<evidence type="ECO:0000256" key="10">
    <source>
        <dbReference type="ARBA" id="ARBA00022679"/>
    </source>
</evidence>
<feature type="transmembrane region" description="Helical" evidence="19">
    <location>
        <begin position="159"/>
        <end position="181"/>
    </location>
</feature>
<evidence type="ECO:0000256" key="17">
    <source>
        <dbReference type="ARBA" id="ARBA00023264"/>
    </source>
</evidence>
<accession>A0A126V4I0</accession>
<dbReference type="PANTHER" id="PTHR46382">
    <property type="entry name" value="PHOSPHATIDATE CYTIDYLYLTRANSFERASE"/>
    <property type="match status" value="1"/>
</dbReference>
<evidence type="ECO:0000256" key="5">
    <source>
        <dbReference type="ARBA" id="ARBA00010185"/>
    </source>
</evidence>
<dbReference type="EC" id="2.7.7.41" evidence="6 18"/>
<evidence type="ECO:0000256" key="18">
    <source>
        <dbReference type="RuleBase" id="RU003938"/>
    </source>
</evidence>
<evidence type="ECO:0000256" key="1">
    <source>
        <dbReference type="ARBA" id="ARBA00001698"/>
    </source>
</evidence>
<evidence type="ECO:0000256" key="9">
    <source>
        <dbReference type="ARBA" id="ARBA00022516"/>
    </source>
</evidence>
<gene>
    <name evidence="20" type="ORF">RC74_17270</name>
</gene>
<evidence type="ECO:0000313" key="20">
    <source>
        <dbReference type="EMBL" id="AML52776.1"/>
    </source>
</evidence>
<dbReference type="GO" id="GO:0016024">
    <property type="term" value="P:CDP-diacylglycerol biosynthetic process"/>
    <property type="evidence" value="ECO:0007669"/>
    <property type="project" value="UniProtKB-UniPathway"/>
</dbReference>
<evidence type="ECO:0000256" key="2">
    <source>
        <dbReference type="ARBA" id="ARBA00004651"/>
    </source>
</evidence>
<comment type="pathway">
    <text evidence="3 18">Phospholipid metabolism; CDP-diacylglycerol biosynthesis; CDP-diacylglycerol from sn-glycerol 3-phosphate: step 3/3.</text>
</comment>
<organism evidence="20 21">
    <name type="scientific">Falsihalocynthiibacter arcticus</name>
    <dbReference type="NCBI Taxonomy" id="1579316"/>
    <lineage>
        <taxon>Bacteria</taxon>
        <taxon>Pseudomonadati</taxon>
        <taxon>Pseudomonadota</taxon>
        <taxon>Alphaproteobacteria</taxon>
        <taxon>Rhodobacterales</taxon>
        <taxon>Roseobacteraceae</taxon>
        <taxon>Falsihalocynthiibacter</taxon>
    </lineage>
</organism>
<feature type="transmembrane region" description="Helical" evidence="19">
    <location>
        <begin position="132"/>
        <end position="153"/>
    </location>
</feature>
<evidence type="ECO:0000256" key="11">
    <source>
        <dbReference type="ARBA" id="ARBA00022692"/>
    </source>
</evidence>
<keyword evidence="16" id="KW-0594">Phospholipid biosynthesis</keyword>
<dbReference type="OrthoDB" id="9799199at2"/>
<keyword evidence="15 19" id="KW-0472">Membrane</keyword>
<dbReference type="STRING" id="1579316.RC74_17270"/>
<feature type="transmembrane region" description="Helical" evidence="19">
    <location>
        <begin position="64"/>
        <end position="84"/>
    </location>
</feature>
<feature type="transmembrane region" description="Helical" evidence="19">
    <location>
        <begin position="213"/>
        <end position="232"/>
    </location>
</feature>
<dbReference type="Pfam" id="PF01148">
    <property type="entry name" value="CTP_transf_1"/>
    <property type="match status" value="1"/>
</dbReference>
<evidence type="ECO:0000256" key="16">
    <source>
        <dbReference type="ARBA" id="ARBA00023209"/>
    </source>
</evidence>
<evidence type="ECO:0000256" key="19">
    <source>
        <dbReference type="SAM" id="Phobius"/>
    </source>
</evidence>
<proteinExistence type="inferred from homology"/>
<feature type="transmembrane region" description="Helical" evidence="19">
    <location>
        <begin position="15"/>
        <end position="43"/>
    </location>
</feature>
<keyword evidence="10 18" id="KW-0808">Transferase</keyword>
<keyword evidence="17" id="KW-1208">Phospholipid metabolism</keyword>
<evidence type="ECO:0000256" key="4">
    <source>
        <dbReference type="ARBA" id="ARBA00005189"/>
    </source>
</evidence>
<dbReference type="Proteomes" id="UP000070371">
    <property type="component" value="Chromosome"/>
</dbReference>
<dbReference type="KEGG" id="hat:RC74_17270"/>
<evidence type="ECO:0000313" key="21">
    <source>
        <dbReference type="Proteomes" id="UP000070371"/>
    </source>
</evidence>
<comment type="similarity">
    <text evidence="5 18">Belongs to the CDS family.</text>
</comment>
<sequence>MIRLSKWSDLVPRTMSAIVMAVVGVTAVYLGGILFNILIILSLTAMMWELWRMMAKTLKAGRDWPIFAAYALVIVSASWAFIFLRGTPNGIWTITGLFVIVVLTDIFGYFAGKIFGGPKFWPLISPKKTWSGTVAGWVLAGIFGAIAALYPYVPESVLLVSPSVMATALSFMLLSFASQMGDIAESALKRRYKIKDSSNLIPGHGGFLDRFDGMVGVGCVSAVYILIVLSFGV</sequence>
<dbReference type="PANTHER" id="PTHR46382:SF1">
    <property type="entry name" value="PHOSPHATIDATE CYTIDYLYLTRANSFERASE"/>
    <property type="match status" value="1"/>
</dbReference>
<keyword evidence="8" id="KW-1003">Cell membrane</keyword>
<evidence type="ECO:0000256" key="15">
    <source>
        <dbReference type="ARBA" id="ARBA00023136"/>
    </source>
</evidence>
<keyword evidence="12 18" id="KW-0548">Nucleotidyltransferase</keyword>
<evidence type="ECO:0000256" key="12">
    <source>
        <dbReference type="ARBA" id="ARBA00022695"/>
    </source>
</evidence>
<evidence type="ECO:0000256" key="8">
    <source>
        <dbReference type="ARBA" id="ARBA00022475"/>
    </source>
</evidence>
<dbReference type="UniPathway" id="UPA00557">
    <property type="reaction ID" value="UER00614"/>
</dbReference>
<comment type="subcellular location">
    <subcellularLocation>
        <location evidence="2">Cell membrane</location>
        <topology evidence="2">Multi-pass membrane protein</topology>
    </subcellularLocation>
</comment>
<dbReference type="GO" id="GO:0005886">
    <property type="term" value="C:plasma membrane"/>
    <property type="evidence" value="ECO:0007669"/>
    <property type="project" value="UniProtKB-SubCell"/>
</dbReference>
<keyword evidence="11 18" id="KW-0812">Transmembrane</keyword>
<protein>
    <recommendedName>
        <fullName evidence="7 18">Phosphatidate cytidylyltransferase</fullName>
        <ecNumber evidence="6 18">2.7.7.41</ecNumber>
    </recommendedName>
</protein>
<dbReference type="EMBL" id="CP014327">
    <property type="protein sequence ID" value="AML52776.1"/>
    <property type="molecule type" value="Genomic_DNA"/>
</dbReference>
<dbReference type="GO" id="GO:0004605">
    <property type="term" value="F:phosphatidate cytidylyltransferase activity"/>
    <property type="evidence" value="ECO:0007669"/>
    <property type="project" value="UniProtKB-EC"/>
</dbReference>
<evidence type="ECO:0000256" key="14">
    <source>
        <dbReference type="ARBA" id="ARBA00023098"/>
    </source>
</evidence>
<dbReference type="InterPro" id="IPR000374">
    <property type="entry name" value="PC_trans"/>
</dbReference>
<comment type="pathway">
    <text evidence="4">Lipid metabolism.</text>
</comment>
<dbReference type="RefSeq" id="WP_039000667.1">
    <property type="nucleotide sequence ID" value="NZ_CP014327.1"/>
</dbReference>
<feature type="transmembrane region" description="Helical" evidence="19">
    <location>
        <begin position="90"/>
        <end position="111"/>
    </location>
</feature>
<keyword evidence="13 19" id="KW-1133">Transmembrane helix</keyword>
<evidence type="ECO:0000256" key="6">
    <source>
        <dbReference type="ARBA" id="ARBA00012487"/>
    </source>
</evidence>
<comment type="catalytic activity">
    <reaction evidence="1 18">
        <text>a 1,2-diacyl-sn-glycero-3-phosphate + CTP + H(+) = a CDP-1,2-diacyl-sn-glycerol + diphosphate</text>
        <dbReference type="Rhea" id="RHEA:16229"/>
        <dbReference type="ChEBI" id="CHEBI:15378"/>
        <dbReference type="ChEBI" id="CHEBI:33019"/>
        <dbReference type="ChEBI" id="CHEBI:37563"/>
        <dbReference type="ChEBI" id="CHEBI:58332"/>
        <dbReference type="ChEBI" id="CHEBI:58608"/>
        <dbReference type="EC" id="2.7.7.41"/>
    </reaction>
</comment>